<evidence type="ECO:0000313" key="2">
    <source>
        <dbReference type="EMBL" id="QZN97800.1"/>
    </source>
</evidence>
<evidence type="ECO:0000313" key="3">
    <source>
        <dbReference type="Proteomes" id="UP000825886"/>
    </source>
</evidence>
<dbReference type="EMBL" id="CP081864">
    <property type="protein sequence ID" value="QZN97800.1"/>
    <property type="molecule type" value="Genomic_DNA"/>
</dbReference>
<evidence type="ECO:0000259" key="1">
    <source>
        <dbReference type="SMART" id="SM00507"/>
    </source>
</evidence>
<keyword evidence="2" id="KW-0540">Nuclease</keyword>
<dbReference type="RefSeq" id="WP_222160831.1">
    <property type="nucleotide sequence ID" value="NZ_CP081864.1"/>
</dbReference>
<keyword evidence="2" id="KW-0255">Endonuclease</keyword>
<keyword evidence="2" id="KW-0378">Hydrolase</keyword>
<keyword evidence="3" id="KW-1185">Reference proteome</keyword>
<feature type="domain" description="HNH nuclease" evidence="1">
    <location>
        <begin position="6"/>
        <end position="83"/>
    </location>
</feature>
<dbReference type="CDD" id="cd00085">
    <property type="entry name" value="HNHc"/>
    <property type="match status" value="1"/>
</dbReference>
<reference evidence="2 3" key="1">
    <citation type="submission" date="2021-08" db="EMBL/GenBank/DDBJ databases">
        <title>Culture and genomic analysis of Symbiopectobacterium purcellii sp. nov. gen. nov., isolated from the leafhopper Empoasca decipiens.</title>
        <authorList>
            <person name="Nadal-Jimenez P."/>
            <person name="Siozios S."/>
            <person name="Halliday N."/>
            <person name="Camara M."/>
            <person name="Hurst G.D.D."/>
        </authorList>
    </citation>
    <scope>NUCLEOTIDE SEQUENCE [LARGE SCALE GENOMIC DNA]</scope>
    <source>
        <strain evidence="2 3">SyEd1</strain>
    </source>
</reference>
<dbReference type="InterPro" id="IPR003615">
    <property type="entry name" value="HNH_nuc"/>
</dbReference>
<gene>
    <name evidence="2" type="ORF">K6K13_11140</name>
</gene>
<proteinExistence type="predicted"/>
<name>A0ABX9AVI7_9ENTR</name>
<sequence>MKLSKKQREELRMKFGGRCAYCGCELPEKGWHADHVEAVHRKLEIDEEARAKGRWKLKQTGESFRPENDTLENLFPACAPCNLFKSVFDIEEFRRQIAFQTGRALKSFVNFRTAERFGQIQITPSPIVFWFEKYQREDAA</sequence>
<organism evidence="2 3">
    <name type="scientific">Symbiopectobacterium purcellii</name>
    <dbReference type="NCBI Taxonomy" id="2871826"/>
    <lineage>
        <taxon>Bacteria</taxon>
        <taxon>Pseudomonadati</taxon>
        <taxon>Pseudomonadota</taxon>
        <taxon>Gammaproteobacteria</taxon>
        <taxon>Enterobacterales</taxon>
        <taxon>Enterobacteriaceae</taxon>
    </lineage>
</organism>
<dbReference type="GO" id="GO:0004519">
    <property type="term" value="F:endonuclease activity"/>
    <property type="evidence" value="ECO:0007669"/>
    <property type="project" value="UniProtKB-KW"/>
</dbReference>
<protein>
    <submittedName>
        <fullName evidence="2">HNH endonuclease</fullName>
    </submittedName>
</protein>
<dbReference type="Gene3D" id="1.10.30.50">
    <property type="match status" value="1"/>
</dbReference>
<dbReference type="Proteomes" id="UP000825886">
    <property type="component" value="Chromosome"/>
</dbReference>
<accession>A0ABX9AVI7</accession>
<dbReference type="SMART" id="SM00507">
    <property type="entry name" value="HNHc"/>
    <property type="match status" value="1"/>
</dbReference>